<name>A0ABT9N5D2_9ACTN</name>
<reference evidence="3 4" key="1">
    <citation type="submission" date="2023-07" db="EMBL/GenBank/DDBJ databases">
        <title>Sequencing the genomes of 1000 actinobacteria strains.</title>
        <authorList>
            <person name="Klenk H.-P."/>
        </authorList>
    </citation>
    <scope>NUCLEOTIDE SEQUENCE [LARGE SCALE GENOMIC DNA]</scope>
    <source>
        <strain evidence="3 4">DSM 44710</strain>
    </source>
</reference>
<evidence type="ECO:0000256" key="1">
    <source>
        <dbReference type="SAM" id="MobiDB-lite"/>
    </source>
</evidence>
<dbReference type="EMBL" id="JAUSRA010000001">
    <property type="protein sequence ID" value="MDP9798907.1"/>
    <property type="molecule type" value="Genomic_DNA"/>
</dbReference>
<proteinExistence type="predicted"/>
<dbReference type="Proteomes" id="UP001240984">
    <property type="component" value="Unassembled WGS sequence"/>
</dbReference>
<evidence type="ECO:0008006" key="5">
    <source>
        <dbReference type="Google" id="ProtNLM"/>
    </source>
</evidence>
<comment type="caution">
    <text evidence="3">The sequence shown here is derived from an EMBL/GenBank/DDBJ whole genome shotgun (WGS) entry which is preliminary data.</text>
</comment>
<gene>
    <name evidence="3" type="ORF">J2S43_007419</name>
</gene>
<evidence type="ECO:0000256" key="2">
    <source>
        <dbReference type="SAM" id="SignalP"/>
    </source>
</evidence>
<feature type="signal peptide" evidence="2">
    <location>
        <begin position="1"/>
        <end position="31"/>
    </location>
</feature>
<protein>
    <recommendedName>
        <fullName evidence="5">Secreted protein</fullName>
    </recommendedName>
</protein>
<accession>A0ABT9N5D2</accession>
<keyword evidence="4" id="KW-1185">Reference proteome</keyword>
<evidence type="ECO:0000313" key="4">
    <source>
        <dbReference type="Proteomes" id="UP001240984"/>
    </source>
</evidence>
<sequence length="219" mass="24102">MGKSTIVIPVMTAVVLLASVAPSAAAPAASAGINEKPTASATDPNVVRWTDEFGAAHETRALSRQEIIDRGMDKNLDMAKQRSTPPTIIRKSDTAAEAPRPTKRTNGDDVGFAGCWQDIGTYGNDDLWGTYQVDWCGDGSWITYNTQSCWGGEDNTPTYQYLGCSVSPRYGVGWNVLDVRHEFDLCYVYNPLWGTCLAHHRPWNWYRYGANGSVTWIAS</sequence>
<evidence type="ECO:0000313" key="3">
    <source>
        <dbReference type="EMBL" id="MDP9798907.1"/>
    </source>
</evidence>
<keyword evidence="2" id="KW-0732">Signal</keyword>
<dbReference type="RefSeq" id="WP_306837147.1">
    <property type="nucleotide sequence ID" value="NZ_JAUSRA010000001.1"/>
</dbReference>
<feature type="region of interest" description="Disordered" evidence="1">
    <location>
        <begin position="79"/>
        <end position="106"/>
    </location>
</feature>
<feature type="chain" id="PRO_5046627905" description="Secreted protein" evidence="2">
    <location>
        <begin position="32"/>
        <end position="219"/>
    </location>
</feature>
<organism evidence="3 4">
    <name type="scientific">Catenuloplanes nepalensis</name>
    <dbReference type="NCBI Taxonomy" id="587533"/>
    <lineage>
        <taxon>Bacteria</taxon>
        <taxon>Bacillati</taxon>
        <taxon>Actinomycetota</taxon>
        <taxon>Actinomycetes</taxon>
        <taxon>Micromonosporales</taxon>
        <taxon>Micromonosporaceae</taxon>
        <taxon>Catenuloplanes</taxon>
    </lineage>
</organism>